<dbReference type="GO" id="GO:0030246">
    <property type="term" value="F:carbohydrate binding"/>
    <property type="evidence" value="ECO:0007669"/>
    <property type="project" value="UniProtKB-UniRule"/>
</dbReference>
<dbReference type="SMART" id="SM00276">
    <property type="entry name" value="GLECT"/>
    <property type="match status" value="1"/>
</dbReference>
<evidence type="ECO:0000256" key="1">
    <source>
        <dbReference type="ARBA" id="ARBA00022734"/>
    </source>
</evidence>
<dbReference type="Gene3D" id="2.60.120.200">
    <property type="match status" value="1"/>
</dbReference>
<reference evidence="4 5" key="1">
    <citation type="submission" date="2020-08" db="EMBL/GenBank/DDBJ databases">
        <authorList>
            <person name="Koutsovoulos G."/>
            <person name="Danchin GJ E."/>
        </authorList>
    </citation>
    <scope>NUCLEOTIDE SEQUENCE [LARGE SCALE GENOMIC DNA]</scope>
</reference>
<dbReference type="Proteomes" id="UP000580250">
    <property type="component" value="Unassembled WGS sequence"/>
</dbReference>
<comment type="caution">
    <text evidence="4">The sequence shown here is derived from an EMBL/GenBank/DDBJ whole genome shotgun (WGS) entry which is preliminary data.</text>
</comment>
<dbReference type="AlphaFoldDB" id="A0A6V7XQE2"/>
<dbReference type="InterPro" id="IPR044156">
    <property type="entry name" value="Galectin-like"/>
</dbReference>
<evidence type="ECO:0000259" key="3">
    <source>
        <dbReference type="PROSITE" id="PS51304"/>
    </source>
</evidence>
<feature type="domain" description="Galectin" evidence="3">
    <location>
        <begin position="34"/>
        <end position="167"/>
    </location>
</feature>
<dbReference type="PANTHER" id="PTHR11346">
    <property type="entry name" value="GALECTIN"/>
    <property type="match status" value="1"/>
</dbReference>
<accession>A0A6V7XQE2</accession>
<dbReference type="PROSITE" id="PS51304">
    <property type="entry name" value="GALECTIN"/>
    <property type="match status" value="1"/>
</dbReference>
<sequence length="169" mass="19311">MTLCTKSPPPPPPPFCKGLIELNNLTIPSIIDLEEIGFRRGFIYRKLIIIHGTATEPTNFDVSLVEDGVPEETADIPFRFSVDFATKDVITDTWIYGKGWINKQRIESLPFTVGQEFELKFIAESKRHGLHVHVNERHFVSFYRSNLREITQLEIKGAIKVRSVNLCPD</sequence>
<dbReference type="SMART" id="SM00908">
    <property type="entry name" value="Gal-bind_lectin"/>
    <property type="match status" value="1"/>
</dbReference>
<evidence type="ECO:0000313" key="5">
    <source>
        <dbReference type="Proteomes" id="UP000580250"/>
    </source>
</evidence>
<protein>
    <recommendedName>
        <fullName evidence="2">Galectin</fullName>
    </recommendedName>
</protein>
<evidence type="ECO:0000256" key="2">
    <source>
        <dbReference type="RuleBase" id="RU102079"/>
    </source>
</evidence>
<dbReference type="OrthoDB" id="5795596at2759"/>
<keyword evidence="1 2" id="KW-0430">Lectin</keyword>
<name>A0A6V7XQE2_MELEN</name>
<gene>
    <name evidence="4" type="ORF">MENT_LOCUS55055</name>
</gene>
<dbReference type="InterPro" id="IPR001079">
    <property type="entry name" value="Galectin_CRD"/>
</dbReference>
<dbReference type="Pfam" id="PF00337">
    <property type="entry name" value="Gal-bind_lectin"/>
    <property type="match status" value="1"/>
</dbReference>
<dbReference type="EMBL" id="CAJEWN010002022">
    <property type="protein sequence ID" value="CAD2201498.1"/>
    <property type="molecule type" value="Genomic_DNA"/>
</dbReference>
<organism evidence="4 5">
    <name type="scientific">Meloidogyne enterolobii</name>
    <name type="common">Root-knot nematode worm</name>
    <name type="synonym">Meloidogyne mayaguensis</name>
    <dbReference type="NCBI Taxonomy" id="390850"/>
    <lineage>
        <taxon>Eukaryota</taxon>
        <taxon>Metazoa</taxon>
        <taxon>Ecdysozoa</taxon>
        <taxon>Nematoda</taxon>
        <taxon>Chromadorea</taxon>
        <taxon>Rhabditida</taxon>
        <taxon>Tylenchina</taxon>
        <taxon>Tylenchomorpha</taxon>
        <taxon>Tylenchoidea</taxon>
        <taxon>Meloidogynidae</taxon>
        <taxon>Meloidogyninae</taxon>
        <taxon>Meloidogyne</taxon>
    </lineage>
</organism>
<dbReference type="PANTHER" id="PTHR11346:SF147">
    <property type="entry name" value="GALECTIN"/>
    <property type="match status" value="1"/>
</dbReference>
<dbReference type="InterPro" id="IPR013320">
    <property type="entry name" value="ConA-like_dom_sf"/>
</dbReference>
<dbReference type="SUPFAM" id="SSF49899">
    <property type="entry name" value="Concanavalin A-like lectins/glucanases"/>
    <property type="match status" value="1"/>
</dbReference>
<evidence type="ECO:0000313" key="4">
    <source>
        <dbReference type="EMBL" id="CAD2201498.1"/>
    </source>
</evidence>
<proteinExistence type="predicted"/>